<dbReference type="GO" id="GO:0005886">
    <property type="term" value="C:plasma membrane"/>
    <property type="evidence" value="ECO:0007669"/>
    <property type="project" value="TreeGrafter"/>
</dbReference>
<sequence length="128" mass="14690">MKCKFILNQVEINMTGTLSYIVLFIFLKGSCKGVLITQWPKYISSFKNTSVDMHCYQNETDYDYTYWYRQISNELVLIARSVAGSHNQEKGYENGYKAWGTKKKWSLTVDVEEDSAAVYLCAASLHSA</sequence>
<dbReference type="EMBL" id="JAVHJS010000011">
    <property type="protein sequence ID" value="KAK2843651.1"/>
    <property type="molecule type" value="Genomic_DNA"/>
</dbReference>
<evidence type="ECO:0000313" key="3">
    <source>
        <dbReference type="Proteomes" id="UP001187315"/>
    </source>
</evidence>
<dbReference type="InterPro" id="IPR050413">
    <property type="entry name" value="TCR_beta_variable"/>
</dbReference>
<name>A0AA88MS33_TACVA</name>
<dbReference type="GO" id="GO:0002376">
    <property type="term" value="P:immune system process"/>
    <property type="evidence" value="ECO:0007669"/>
    <property type="project" value="UniProtKB-KW"/>
</dbReference>
<dbReference type="PANTHER" id="PTHR23268">
    <property type="entry name" value="T-CELL RECEPTOR BETA CHAIN"/>
    <property type="match status" value="1"/>
</dbReference>
<organism evidence="2 3">
    <name type="scientific">Tachysurus vachellii</name>
    <name type="common">Darkbarbel catfish</name>
    <name type="synonym">Pelteobagrus vachellii</name>
    <dbReference type="NCBI Taxonomy" id="175792"/>
    <lineage>
        <taxon>Eukaryota</taxon>
        <taxon>Metazoa</taxon>
        <taxon>Chordata</taxon>
        <taxon>Craniata</taxon>
        <taxon>Vertebrata</taxon>
        <taxon>Euteleostomi</taxon>
        <taxon>Actinopterygii</taxon>
        <taxon>Neopterygii</taxon>
        <taxon>Teleostei</taxon>
        <taxon>Ostariophysi</taxon>
        <taxon>Siluriformes</taxon>
        <taxon>Bagridae</taxon>
        <taxon>Tachysurus</taxon>
    </lineage>
</organism>
<gene>
    <name evidence="2" type="ORF">Q7C36_011866</name>
</gene>
<dbReference type="Gene3D" id="2.60.40.10">
    <property type="entry name" value="Immunoglobulins"/>
    <property type="match status" value="1"/>
</dbReference>
<dbReference type="Proteomes" id="UP001187315">
    <property type="component" value="Unassembled WGS sequence"/>
</dbReference>
<dbReference type="GO" id="GO:0007166">
    <property type="term" value="P:cell surface receptor signaling pathway"/>
    <property type="evidence" value="ECO:0007669"/>
    <property type="project" value="TreeGrafter"/>
</dbReference>
<accession>A0AA88MS33</accession>
<comment type="caution">
    <text evidence="2">The sequence shown here is derived from an EMBL/GenBank/DDBJ whole genome shotgun (WGS) entry which is preliminary data.</text>
</comment>
<dbReference type="AlphaFoldDB" id="A0AA88MS33"/>
<reference evidence="2" key="1">
    <citation type="submission" date="2023-08" db="EMBL/GenBank/DDBJ databases">
        <title>Pelteobagrus vachellii genome.</title>
        <authorList>
            <person name="Liu H."/>
        </authorList>
    </citation>
    <scope>NUCLEOTIDE SEQUENCE</scope>
    <source>
        <strain evidence="2">PRFRI_2022a</strain>
        <tissue evidence="2">Muscle</tissue>
    </source>
</reference>
<protein>
    <recommendedName>
        <fullName evidence="4">Immunoglobulin V-set domain-containing protein</fullName>
    </recommendedName>
</protein>
<evidence type="ECO:0000313" key="2">
    <source>
        <dbReference type="EMBL" id="KAK2843651.1"/>
    </source>
</evidence>
<keyword evidence="1" id="KW-0391">Immunity</keyword>
<dbReference type="PANTHER" id="PTHR23268:SF117">
    <property type="entry name" value="T CELL RECEPTOR BETA VARIABLE 29-1"/>
    <property type="match status" value="1"/>
</dbReference>
<keyword evidence="3" id="KW-1185">Reference proteome</keyword>
<evidence type="ECO:0008006" key="4">
    <source>
        <dbReference type="Google" id="ProtNLM"/>
    </source>
</evidence>
<evidence type="ECO:0000256" key="1">
    <source>
        <dbReference type="ARBA" id="ARBA00022859"/>
    </source>
</evidence>
<dbReference type="InterPro" id="IPR036179">
    <property type="entry name" value="Ig-like_dom_sf"/>
</dbReference>
<dbReference type="InterPro" id="IPR013783">
    <property type="entry name" value="Ig-like_fold"/>
</dbReference>
<dbReference type="SUPFAM" id="SSF48726">
    <property type="entry name" value="Immunoglobulin"/>
    <property type="match status" value="1"/>
</dbReference>
<proteinExistence type="predicted"/>